<evidence type="ECO:0000313" key="2">
    <source>
        <dbReference type="EMBL" id="CRK45387.1"/>
    </source>
</evidence>
<dbReference type="GO" id="GO:0005975">
    <property type="term" value="P:carbohydrate metabolic process"/>
    <property type="evidence" value="ECO:0007669"/>
    <property type="project" value="InterPro"/>
</dbReference>
<feature type="region of interest" description="Disordered" evidence="1">
    <location>
        <begin position="157"/>
        <end position="374"/>
    </location>
</feature>
<protein>
    <submittedName>
        <fullName evidence="2">Uncharacterized protein</fullName>
    </submittedName>
</protein>
<feature type="compositionally biased region" description="Acidic residues" evidence="1">
    <location>
        <begin position="310"/>
        <end position="334"/>
    </location>
</feature>
<dbReference type="Gene3D" id="3.90.1030.20">
    <property type="entry name" value="DNA polymerase delta, p66 (Cdc27) subunit, wHTH domain"/>
    <property type="match status" value="1"/>
</dbReference>
<dbReference type="EMBL" id="CVQI01034751">
    <property type="protein sequence ID" value="CRK45387.1"/>
    <property type="molecule type" value="Genomic_DNA"/>
</dbReference>
<dbReference type="GO" id="GO:0006260">
    <property type="term" value="P:DNA replication"/>
    <property type="evidence" value="ECO:0007669"/>
    <property type="project" value="InterPro"/>
</dbReference>
<dbReference type="InterPro" id="IPR008313">
    <property type="entry name" value="GH125"/>
</dbReference>
<feature type="compositionally biased region" description="Low complexity" evidence="1">
    <location>
        <begin position="241"/>
        <end position="262"/>
    </location>
</feature>
<dbReference type="PANTHER" id="PTHR31047">
    <property type="entry name" value="MEIOTICALLY UP-REGULATED GENE 157 PROTEIN"/>
    <property type="match status" value="1"/>
</dbReference>
<dbReference type="InterPro" id="IPR041913">
    <property type="entry name" value="POLD3_sf"/>
</dbReference>
<proteinExistence type="predicted"/>
<dbReference type="Pfam" id="PF09507">
    <property type="entry name" value="CDC27"/>
    <property type="match status" value="1"/>
</dbReference>
<accession>A0A0G4NFY3</accession>
<dbReference type="SUPFAM" id="SSF48208">
    <property type="entry name" value="Six-hairpin glycosidases"/>
    <property type="match status" value="1"/>
</dbReference>
<evidence type="ECO:0000313" key="3">
    <source>
        <dbReference type="Proteomes" id="UP000045706"/>
    </source>
</evidence>
<organism evidence="2 3">
    <name type="scientific">Verticillium longisporum</name>
    <name type="common">Verticillium dahliae var. longisporum</name>
    <dbReference type="NCBI Taxonomy" id="100787"/>
    <lineage>
        <taxon>Eukaryota</taxon>
        <taxon>Fungi</taxon>
        <taxon>Dikarya</taxon>
        <taxon>Ascomycota</taxon>
        <taxon>Pezizomycotina</taxon>
        <taxon>Sordariomycetes</taxon>
        <taxon>Hypocreomycetidae</taxon>
        <taxon>Glomerellales</taxon>
        <taxon>Plectosphaerellaceae</taxon>
        <taxon>Verticillium</taxon>
    </lineage>
</organism>
<feature type="non-terminal residue" evidence="2">
    <location>
        <position position="1"/>
    </location>
</feature>
<dbReference type="PANTHER" id="PTHR31047:SF0">
    <property type="entry name" value="MEIOTICALLY UP-REGULATED GENE 157 PROTEIN"/>
    <property type="match status" value="1"/>
</dbReference>
<dbReference type="InterPro" id="IPR008928">
    <property type="entry name" value="6-hairpin_glycosidase_sf"/>
</dbReference>
<reference evidence="3" key="1">
    <citation type="submission" date="2015-05" db="EMBL/GenBank/DDBJ databases">
        <authorList>
            <person name="Fogelqvist Johan"/>
        </authorList>
    </citation>
    <scope>NUCLEOTIDE SEQUENCE [LARGE SCALE GENOMIC DNA]</scope>
</reference>
<name>A0A0G4NFY3_VERLO</name>
<dbReference type="InterPro" id="IPR012341">
    <property type="entry name" value="6hp_glycosidase-like_sf"/>
</dbReference>
<feature type="region of interest" description="Disordered" evidence="1">
    <location>
        <begin position="393"/>
        <end position="426"/>
    </location>
</feature>
<dbReference type="Proteomes" id="UP000045706">
    <property type="component" value="Unassembled WGS sequence"/>
</dbReference>
<evidence type="ECO:0000256" key="1">
    <source>
        <dbReference type="SAM" id="MobiDB-lite"/>
    </source>
</evidence>
<dbReference type="SMART" id="SM01149">
    <property type="entry name" value="DUF1237"/>
    <property type="match status" value="1"/>
</dbReference>
<dbReference type="AlphaFoldDB" id="A0A0G4NFY3"/>
<dbReference type="GO" id="GO:0043625">
    <property type="term" value="C:delta DNA polymerase complex"/>
    <property type="evidence" value="ECO:0007669"/>
    <property type="project" value="InterPro"/>
</dbReference>
<feature type="compositionally biased region" description="Basic and acidic residues" evidence="1">
    <location>
        <begin position="335"/>
        <end position="354"/>
    </location>
</feature>
<dbReference type="GO" id="GO:0003824">
    <property type="term" value="F:catalytic activity"/>
    <property type="evidence" value="ECO:0007669"/>
    <property type="project" value="UniProtKB-ARBA"/>
</dbReference>
<feature type="compositionally biased region" description="Basic and acidic residues" evidence="1">
    <location>
        <begin position="289"/>
        <end position="304"/>
    </location>
</feature>
<dbReference type="InterPro" id="IPR019038">
    <property type="entry name" value="POLD3"/>
</dbReference>
<dbReference type="Gene3D" id="1.50.10.10">
    <property type="match status" value="1"/>
</dbReference>
<sequence>AATIMEEYTKYLADRLFTEDKMVTYRTLSRALKVHVNTAKGMLYEFHKSQNATAPGKVHATYLVYGTKSAGVQEDGDHAMTSSPPEMDAMGDDVPTQTLTLVNEERLADVLATYQEVTSFQVYSLAPFPNKEYQLLSDVTRELLQYSHEDPVAMASTYGFVTNPNMKRRERKSRPQAQPAPKPAEKKAPAAAAPSPAPEVKEETRPATAKDMFAKKTGAGSAAPAKAAPSLKRGGSSGIMSAFSKAAAKASKGGSKPSSNASTPKPVDSPALSDDGEDDEDPLPAPKRAATEGGRKSRKDREAALRQMMEESEEEPEDEEDKEEEEEAAADEPMEDVHEPALEKKTEAPAKQAEEVVASTGDGRRRGKRRVMKKTQTVDKEGYFITTQEEAWESFSEDEPAPRAPAKAAAAPSSGTQPKAKKAAPKGQGNIISLLALVAPFDSSTMLLPNSLDTLLPLVGLWVAQASAGPATAGQSSPGLVDREIACPNYAQYSTFAHRPFSEGPLALPYQRPDPRCRTFHSDEVERVIKEVTSRMKDPDLARLFENAFPSTTDTTIKFHTDGTDASAIEHTERGLNTDGKWQGPHSFIVTGDITAEWLRDSTNQLTPIQPLAKKDPAIFNLILGAINTQAEYVIESPYCNAFQPPPISNLQPSVNGQQEDVVHPLYEATSVFECKYELDSLAHFLALANRFHDNTGSTKFLNDRWYAAVDTLVSVLEQQSRSTFDAKTGRFVRNEYTFQRKTDTGTETLNLKGVGNPLNWGTGLVRSAFRPSDDATILGFFIPANAMMSVELKRTAAILQASGKKDLGVTLEKWGKRIADGVWTHGVVKHRKYGDVFAYEVDGYGSQIIMDDANYPSLLALPLMGFTETTNEVYQNTRKMLLEKAGNPYYLQGRVFEGIGGPHVGLSNAWPMSLLIQAQTSDDDAEITKSLHLVLQSAKLGLVHESIDVNFITSYTRSWFAWANGVFADTILDIAKRKPHLIFKDPKPYEM</sequence>
<dbReference type="Pfam" id="PF06824">
    <property type="entry name" value="Glyco_hydro_125"/>
    <property type="match status" value="1"/>
</dbReference>
<gene>
    <name evidence="2" type="ORF">BN1723_016536</name>
</gene>
<feature type="compositionally biased region" description="Low complexity" evidence="1">
    <location>
        <begin position="215"/>
        <end position="230"/>
    </location>
</feature>